<dbReference type="Pfam" id="PF00175">
    <property type="entry name" value="NAD_binding_1"/>
    <property type="match status" value="1"/>
</dbReference>
<keyword evidence="2" id="KW-0285">Flavoprotein</keyword>
<keyword evidence="9" id="KW-0472">Membrane</keyword>
<feature type="domain" description="Oxidoreductase FAD/NAD(P)-binding" evidence="10">
    <location>
        <begin position="35"/>
        <end position="132"/>
    </location>
</feature>
<evidence type="ECO:0000256" key="5">
    <source>
        <dbReference type="ARBA" id="ARBA00022827"/>
    </source>
</evidence>
<feature type="non-terminal residue" evidence="11">
    <location>
        <position position="146"/>
    </location>
</feature>
<keyword evidence="7" id="KW-0408">Iron</keyword>
<keyword evidence="4" id="KW-0479">Metal-binding</keyword>
<keyword evidence="6" id="KW-0560">Oxidoreductase</keyword>
<evidence type="ECO:0000256" key="4">
    <source>
        <dbReference type="ARBA" id="ARBA00022723"/>
    </source>
</evidence>
<dbReference type="EMBL" id="JAVREZ010000361">
    <property type="protein sequence ID" value="MDT0488637.1"/>
    <property type="molecule type" value="Genomic_DNA"/>
</dbReference>
<dbReference type="InterPro" id="IPR050415">
    <property type="entry name" value="MRET"/>
</dbReference>
<evidence type="ECO:0000313" key="12">
    <source>
        <dbReference type="Proteomes" id="UP001183824"/>
    </source>
</evidence>
<keyword evidence="9" id="KW-0812">Transmembrane</keyword>
<proteinExistence type="predicted"/>
<evidence type="ECO:0000256" key="3">
    <source>
        <dbReference type="ARBA" id="ARBA00022714"/>
    </source>
</evidence>
<evidence type="ECO:0000256" key="6">
    <source>
        <dbReference type="ARBA" id="ARBA00023002"/>
    </source>
</evidence>
<evidence type="ECO:0000256" key="1">
    <source>
        <dbReference type="ARBA" id="ARBA00001974"/>
    </source>
</evidence>
<feature type="non-terminal residue" evidence="11">
    <location>
        <position position="1"/>
    </location>
</feature>
<evidence type="ECO:0000313" key="11">
    <source>
        <dbReference type="EMBL" id="MDT0488637.1"/>
    </source>
</evidence>
<organism evidence="11 12">
    <name type="scientific">Streptomyces doebereineriae</name>
    <dbReference type="NCBI Taxonomy" id="3075528"/>
    <lineage>
        <taxon>Bacteria</taxon>
        <taxon>Bacillati</taxon>
        <taxon>Actinomycetota</taxon>
        <taxon>Actinomycetes</taxon>
        <taxon>Kitasatosporales</taxon>
        <taxon>Streptomycetaceae</taxon>
        <taxon>Streptomyces</taxon>
    </lineage>
</organism>
<comment type="cofactor">
    <cofactor evidence="1">
        <name>FAD</name>
        <dbReference type="ChEBI" id="CHEBI:57692"/>
    </cofactor>
</comment>
<dbReference type="PANTHER" id="PTHR47354">
    <property type="entry name" value="NADH OXIDOREDUCTASE HCR"/>
    <property type="match status" value="1"/>
</dbReference>
<feature type="transmembrane region" description="Helical" evidence="9">
    <location>
        <begin position="33"/>
        <end position="53"/>
    </location>
</feature>
<keyword evidence="8" id="KW-0411">Iron-sulfur</keyword>
<protein>
    <submittedName>
        <fullName evidence="11">3-ketosteroid-9-alpha-hydroxylase</fullName>
    </submittedName>
</protein>
<gene>
    <name evidence="11" type="ORF">RNB18_52305</name>
</gene>
<dbReference type="Gene3D" id="3.40.50.80">
    <property type="entry name" value="Nucleotide-binding domain of ferredoxin-NADP reductase (FNR) module"/>
    <property type="match status" value="1"/>
</dbReference>
<evidence type="ECO:0000256" key="7">
    <source>
        <dbReference type="ARBA" id="ARBA00023004"/>
    </source>
</evidence>
<dbReference type="PANTHER" id="PTHR47354:SF8">
    <property type="entry name" value="1,2-PHENYLACETYL-COA EPOXIDASE, SUBUNIT E"/>
    <property type="match status" value="1"/>
</dbReference>
<dbReference type="InterPro" id="IPR001433">
    <property type="entry name" value="OxRdtase_FAD/NAD-bd"/>
</dbReference>
<sequence length="146" mass="15783">ASNWLCDNVHSGDELECLPPAGLFTPADLDANLLLIAGGSGITPMVSIAKTVLARGRGRIMLLYANRDAESVIFAAQLRDLVAEHSYRLTVVQWLENVQGLPSEATTASLLAPYAGYEVFVCGPKPFMKMARRSVEGLGVSRDRIH</sequence>
<dbReference type="InterPro" id="IPR039261">
    <property type="entry name" value="FNR_nucleotide-bd"/>
</dbReference>
<accession>A0ABU2VUQ9</accession>
<dbReference type="PRINTS" id="PR00409">
    <property type="entry name" value="PHDIOXRDTASE"/>
</dbReference>
<evidence type="ECO:0000256" key="8">
    <source>
        <dbReference type="ARBA" id="ARBA00023014"/>
    </source>
</evidence>
<reference evidence="12" key="1">
    <citation type="submission" date="2023-07" db="EMBL/GenBank/DDBJ databases">
        <title>30 novel species of actinomycetes from the DSMZ collection.</title>
        <authorList>
            <person name="Nouioui I."/>
        </authorList>
    </citation>
    <scope>NUCLEOTIDE SEQUENCE [LARGE SCALE GENOMIC DNA]</scope>
    <source>
        <strain evidence="12">DSM 41640</strain>
    </source>
</reference>
<name>A0ABU2VUQ9_9ACTN</name>
<keyword evidence="12" id="KW-1185">Reference proteome</keyword>
<comment type="caution">
    <text evidence="11">The sequence shown here is derived from an EMBL/GenBank/DDBJ whole genome shotgun (WGS) entry which is preliminary data.</text>
</comment>
<evidence type="ECO:0000259" key="10">
    <source>
        <dbReference type="Pfam" id="PF00175"/>
    </source>
</evidence>
<keyword evidence="9" id="KW-1133">Transmembrane helix</keyword>
<evidence type="ECO:0000256" key="9">
    <source>
        <dbReference type="SAM" id="Phobius"/>
    </source>
</evidence>
<dbReference type="Proteomes" id="UP001183824">
    <property type="component" value="Unassembled WGS sequence"/>
</dbReference>
<keyword evidence="3" id="KW-0001">2Fe-2S</keyword>
<evidence type="ECO:0000256" key="2">
    <source>
        <dbReference type="ARBA" id="ARBA00022630"/>
    </source>
</evidence>
<keyword evidence="5" id="KW-0274">FAD</keyword>
<dbReference type="SUPFAM" id="SSF52343">
    <property type="entry name" value="Ferredoxin reductase-like, C-terminal NADP-linked domain"/>
    <property type="match status" value="1"/>
</dbReference>